<dbReference type="Pfam" id="PF00440">
    <property type="entry name" value="TetR_N"/>
    <property type="match status" value="1"/>
</dbReference>
<feature type="region of interest" description="Disordered" evidence="5">
    <location>
        <begin position="1"/>
        <end position="20"/>
    </location>
</feature>
<organism evidence="7 8">
    <name type="scientific">Alcaligenes pakistanensis</name>
    <dbReference type="NCBI Taxonomy" id="1482717"/>
    <lineage>
        <taxon>Bacteria</taxon>
        <taxon>Pseudomonadati</taxon>
        <taxon>Pseudomonadota</taxon>
        <taxon>Betaproteobacteria</taxon>
        <taxon>Burkholderiales</taxon>
        <taxon>Alcaligenaceae</taxon>
        <taxon>Alcaligenes</taxon>
    </lineage>
</organism>
<feature type="compositionally biased region" description="Basic and acidic residues" evidence="5">
    <location>
        <begin position="1"/>
        <end position="16"/>
    </location>
</feature>
<dbReference type="Proteomes" id="UP000608923">
    <property type="component" value="Unassembled WGS sequence"/>
</dbReference>
<dbReference type="InterPro" id="IPR001647">
    <property type="entry name" value="HTH_TetR"/>
</dbReference>
<dbReference type="SUPFAM" id="SSF46689">
    <property type="entry name" value="Homeodomain-like"/>
    <property type="match status" value="1"/>
</dbReference>
<dbReference type="GO" id="GO:0000976">
    <property type="term" value="F:transcription cis-regulatory region binding"/>
    <property type="evidence" value="ECO:0007669"/>
    <property type="project" value="TreeGrafter"/>
</dbReference>
<dbReference type="PROSITE" id="PS50977">
    <property type="entry name" value="HTH_TETR_2"/>
    <property type="match status" value="1"/>
</dbReference>
<evidence type="ECO:0000256" key="4">
    <source>
        <dbReference type="PROSITE-ProRule" id="PRU00335"/>
    </source>
</evidence>
<keyword evidence="8" id="KW-1185">Reference proteome</keyword>
<dbReference type="InterPro" id="IPR036271">
    <property type="entry name" value="Tet_transcr_reg_TetR-rel_C_sf"/>
</dbReference>
<proteinExistence type="predicted"/>
<evidence type="ECO:0000313" key="8">
    <source>
        <dbReference type="Proteomes" id="UP000608923"/>
    </source>
</evidence>
<dbReference type="RefSeq" id="WP_189391253.1">
    <property type="nucleotide sequence ID" value="NZ_BMZN01000001.1"/>
</dbReference>
<evidence type="ECO:0000256" key="3">
    <source>
        <dbReference type="ARBA" id="ARBA00023163"/>
    </source>
</evidence>
<feature type="DNA-binding region" description="H-T-H motif" evidence="4">
    <location>
        <begin position="47"/>
        <end position="66"/>
    </location>
</feature>
<accession>A0A8H9M7Q3</accession>
<dbReference type="InterPro" id="IPR011075">
    <property type="entry name" value="TetR_C"/>
</dbReference>
<evidence type="ECO:0000256" key="1">
    <source>
        <dbReference type="ARBA" id="ARBA00023015"/>
    </source>
</evidence>
<dbReference type="Gene3D" id="1.10.357.10">
    <property type="entry name" value="Tetracycline Repressor, domain 2"/>
    <property type="match status" value="1"/>
</dbReference>
<dbReference type="PANTHER" id="PTHR30055:SF234">
    <property type="entry name" value="HTH-TYPE TRANSCRIPTIONAL REGULATOR BETI"/>
    <property type="match status" value="1"/>
</dbReference>
<protein>
    <recommendedName>
        <fullName evidence="6">HTH tetR-type domain-containing protein</fullName>
    </recommendedName>
</protein>
<dbReference type="EMBL" id="BMZN01000001">
    <property type="protein sequence ID" value="GHC40655.1"/>
    <property type="molecule type" value="Genomic_DNA"/>
</dbReference>
<dbReference type="FunFam" id="1.10.10.60:FF:000141">
    <property type="entry name" value="TetR family transcriptional regulator"/>
    <property type="match status" value="1"/>
</dbReference>
<dbReference type="SUPFAM" id="SSF48498">
    <property type="entry name" value="Tetracyclin repressor-like, C-terminal domain"/>
    <property type="match status" value="1"/>
</dbReference>
<dbReference type="AlphaFoldDB" id="A0A8H9M7Q3"/>
<name>A0A8H9M7Q3_9BURK</name>
<comment type="caution">
    <text evidence="7">The sequence shown here is derived from an EMBL/GenBank/DDBJ whole genome shotgun (WGS) entry which is preliminary data.</text>
</comment>
<feature type="domain" description="HTH tetR-type" evidence="6">
    <location>
        <begin position="24"/>
        <end position="84"/>
    </location>
</feature>
<keyword evidence="3" id="KW-0804">Transcription</keyword>
<dbReference type="InterPro" id="IPR009057">
    <property type="entry name" value="Homeodomain-like_sf"/>
</dbReference>
<sequence>MTDTHENKPQKNETTTKRRYLPSAERKREILKAAFEEFSHRGYLGTSLERIAAKAGISKSGIYAHYSSKDDVFEDMLHSTLLPPDGNTFELSDTSDADTLSCIVDEYLNQLYERLSSPDVQAMFRLLMTESGRVPDLAHYWGKQLLDQNHTANQAFFKLGIERGLIRPDVSASDYTLAASPSLMWLMVLLVLGPQNSPVPLEEVRLLHKRLLIERLQPAPV</sequence>
<gene>
    <name evidence="7" type="ORF">GCM10010096_09020</name>
</gene>
<evidence type="ECO:0000313" key="7">
    <source>
        <dbReference type="EMBL" id="GHC40655.1"/>
    </source>
</evidence>
<dbReference type="PANTHER" id="PTHR30055">
    <property type="entry name" value="HTH-TYPE TRANSCRIPTIONAL REGULATOR RUTR"/>
    <property type="match status" value="1"/>
</dbReference>
<keyword evidence="2 4" id="KW-0238">DNA-binding</keyword>
<keyword evidence="1" id="KW-0805">Transcription regulation</keyword>
<evidence type="ECO:0000256" key="5">
    <source>
        <dbReference type="SAM" id="MobiDB-lite"/>
    </source>
</evidence>
<dbReference type="PRINTS" id="PR00455">
    <property type="entry name" value="HTHTETR"/>
</dbReference>
<dbReference type="InterPro" id="IPR050109">
    <property type="entry name" value="HTH-type_TetR-like_transc_reg"/>
</dbReference>
<dbReference type="GO" id="GO:0003700">
    <property type="term" value="F:DNA-binding transcription factor activity"/>
    <property type="evidence" value="ECO:0007669"/>
    <property type="project" value="TreeGrafter"/>
</dbReference>
<evidence type="ECO:0000259" key="6">
    <source>
        <dbReference type="PROSITE" id="PS50977"/>
    </source>
</evidence>
<dbReference type="Pfam" id="PF16859">
    <property type="entry name" value="TetR_C_11"/>
    <property type="match status" value="1"/>
</dbReference>
<reference evidence="8" key="1">
    <citation type="journal article" date="2019" name="Int. J. Syst. Evol. Microbiol.">
        <title>The Global Catalogue of Microorganisms (GCM) 10K type strain sequencing project: providing services to taxonomists for standard genome sequencing and annotation.</title>
        <authorList>
            <consortium name="The Broad Institute Genomics Platform"/>
            <consortium name="The Broad Institute Genome Sequencing Center for Infectious Disease"/>
            <person name="Wu L."/>
            <person name="Ma J."/>
        </authorList>
    </citation>
    <scope>NUCLEOTIDE SEQUENCE [LARGE SCALE GENOMIC DNA]</scope>
    <source>
        <strain evidence="8">KCTC 42083</strain>
    </source>
</reference>
<evidence type="ECO:0000256" key="2">
    <source>
        <dbReference type="ARBA" id="ARBA00023125"/>
    </source>
</evidence>